<feature type="region of interest" description="Disordered" evidence="2">
    <location>
        <begin position="145"/>
        <end position="255"/>
    </location>
</feature>
<gene>
    <name evidence="4" type="ORF">CTEN210_03320</name>
</gene>
<dbReference type="GO" id="GO:0016055">
    <property type="term" value="P:Wnt signaling pathway"/>
    <property type="evidence" value="ECO:0007669"/>
    <property type="project" value="UniProtKB-KW"/>
</dbReference>
<dbReference type="SUPFAM" id="SSF54236">
    <property type="entry name" value="Ubiquitin-like"/>
    <property type="match status" value="1"/>
</dbReference>
<dbReference type="PANTHER" id="PTHR42509:SF1">
    <property type="entry name" value="DIX DOMAIN-CONTAINING PROTEIN"/>
    <property type="match status" value="1"/>
</dbReference>
<name>A0AAD3H1H8_9STRA</name>
<organism evidence="4 5">
    <name type="scientific">Chaetoceros tenuissimus</name>
    <dbReference type="NCBI Taxonomy" id="426638"/>
    <lineage>
        <taxon>Eukaryota</taxon>
        <taxon>Sar</taxon>
        <taxon>Stramenopiles</taxon>
        <taxon>Ochrophyta</taxon>
        <taxon>Bacillariophyta</taxon>
        <taxon>Coscinodiscophyceae</taxon>
        <taxon>Chaetocerotophycidae</taxon>
        <taxon>Chaetocerotales</taxon>
        <taxon>Chaetocerotaceae</taxon>
        <taxon>Chaetoceros</taxon>
    </lineage>
</organism>
<evidence type="ECO:0000259" key="3">
    <source>
        <dbReference type="Pfam" id="PF00778"/>
    </source>
</evidence>
<reference evidence="4 5" key="1">
    <citation type="journal article" date="2021" name="Sci. Rep.">
        <title>The genome of the diatom Chaetoceros tenuissimus carries an ancient integrated fragment of an extant virus.</title>
        <authorList>
            <person name="Hongo Y."/>
            <person name="Kimura K."/>
            <person name="Takaki Y."/>
            <person name="Yoshida Y."/>
            <person name="Baba S."/>
            <person name="Kobayashi G."/>
            <person name="Nagasaki K."/>
            <person name="Hano T."/>
            <person name="Tomaru Y."/>
        </authorList>
    </citation>
    <scope>NUCLEOTIDE SEQUENCE [LARGE SCALE GENOMIC DNA]</scope>
    <source>
        <strain evidence="4 5">NIES-3715</strain>
    </source>
</reference>
<accession>A0AAD3H1H8</accession>
<dbReference type="PANTHER" id="PTHR42509">
    <property type="entry name" value="DIX DOMAIN-CONTAINING PROTEIN"/>
    <property type="match status" value="1"/>
</dbReference>
<evidence type="ECO:0000256" key="1">
    <source>
        <dbReference type="ARBA" id="ARBA00022687"/>
    </source>
</evidence>
<keyword evidence="5" id="KW-1185">Reference proteome</keyword>
<dbReference type="InterPro" id="IPR029071">
    <property type="entry name" value="Ubiquitin-like_domsf"/>
</dbReference>
<keyword evidence="1" id="KW-0879">Wnt signaling pathway</keyword>
<evidence type="ECO:0000256" key="2">
    <source>
        <dbReference type="SAM" id="MobiDB-lite"/>
    </source>
</evidence>
<dbReference type="Proteomes" id="UP001054902">
    <property type="component" value="Unassembled WGS sequence"/>
</dbReference>
<dbReference type="Gene3D" id="2.40.240.130">
    <property type="match status" value="1"/>
</dbReference>
<feature type="domain" description="DIX" evidence="3">
    <location>
        <begin position="31"/>
        <end position="91"/>
    </location>
</feature>
<dbReference type="AlphaFoldDB" id="A0AAD3H1H8"/>
<evidence type="ECO:0000313" key="4">
    <source>
        <dbReference type="EMBL" id="GFH46846.1"/>
    </source>
</evidence>
<dbReference type="Pfam" id="PF00778">
    <property type="entry name" value="DIX"/>
    <property type="match status" value="1"/>
</dbReference>
<dbReference type="InterPro" id="IPR038207">
    <property type="entry name" value="DIX_dom_sf"/>
</dbReference>
<protein>
    <recommendedName>
        <fullName evidence="3">DIX domain-containing protein</fullName>
    </recommendedName>
</protein>
<dbReference type="InterPro" id="IPR001158">
    <property type="entry name" value="DIX"/>
</dbReference>
<dbReference type="EMBL" id="BLLK01000022">
    <property type="protein sequence ID" value="GFH46846.1"/>
    <property type="molecule type" value="Genomic_DNA"/>
</dbReference>
<comment type="caution">
    <text evidence="4">The sequence shown here is derived from an EMBL/GenBank/DDBJ whole genome shotgun (WGS) entry which is preliminary data.</text>
</comment>
<evidence type="ECO:0000313" key="5">
    <source>
        <dbReference type="Proteomes" id="UP001054902"/>
    </source>
</evidence>
<feature type="region of interest" description="Disordered" evidence="2">
    <location>
        <begin position="108"/>
        <end position="133"/>
    </location>
</feature>
<sequence>MTTIRYFIPEDGDSEDHPNIFLTSKSVQSGFSPRLKDIKHSFPMPGNYHFRFKTPLIPGTDREKGAVAVWLDCVDDNQHVGVWRGTVFAKVTRINMDDDDDDYEFQARSAPVSAPAPAQRKQQPAPRQAAPQPAASDNLLGVFDEQPSSAQSSHHEGDLLGTSSAPPSGGMTHGEGSLLDMNGPAYGAGTTGNPNHDDFLGMTSQPVQTAPAPAPIPAPAPSSYGNPLAGGNNGNTNAFDKFSNNSGPFGGLQWG</sequence>
<feature type="compositionally biased region" description="Polar residues" evidence="2">
    <location>
        <begin position="234"/>
        <end position="247"/>
    </location>
</feature>
<proteinExistence type="predicted"/>